<name>A0A7H1N558_9PROT</name>
<reference evidence="2 3" key="1">
    <citation type="submission" date="2020-05" db="EMBL/GenBank/DDBJ databases">
        <title>Complete closed genome sequence of Defluviicoccus vanus.</title>
        <authorList>
            <person name="Bessarab I."/>
            <person name="Arumugam K."/>
            <person name="Maszenan A.M."/>
            <person name="Seviour R.J."/>
            <person name="Williams R.B."/>
        </authorList>
    </citation>
    <scope>NUCLEOTIDE SEQUENCE [LARGE SCALE GENOMIC DNA]</scope>
    <source>
        <strain evidence="2 3">Ben 114</strain>
    </source>
</reference>
<dbReference type="KEGG" id="dvn:HQ394_17895"/>
<dbReference type="InterPro" id="IPR011852">
    <property type="entry name" value="TRAP_TAXI"/>
</dbReference>
<evidence type="ECO:0000313" key="3">
    <source>
        <dbReference type="Proteomes" id="UP000516369"/>
    </source>
</evidence>
<dbReference type="AlphaFoldDB" id="A0A7H1N558"/>
<keyword evidence="1" id="KW-0732">Signal</keyword>
<dbReference type="Pfam" id="PF16868">
    <property type="entry name" value="NMT1_3"/>
    <property type="match status" value="1"/>
</dbReference>
<evidence type="ECO:0000313" key="2">
    <source>
        <dbReference type="EMBL" id="QNT70844.1"/>
    </source>
</evidence>
<dbReference type="Gene3D" id="3.40.190.10">
    <property type="entry name" value="Periplasmic binding protein-like II"/>
    <property type="match status" value="2"/>
</dbReference>
<dbReference type="PANTHER" id="PTHR42941:SF1">
    <property type="entry name" value="SLL1037 PROTEIN"/>
    <property type="match status" value="1"/>
</dbReference>
<feature type="chain" id="PRO_5028996635" evidence="1">
    <location>
        <begin position="26"/>
        <end position="325"/>
    </location>
</feature>
<dbReference type="RefSeq" id="WP_190261305.1">
    <property type="nucleotide sequence ID" value="NZ_CP053923.1"/>
</dbReference>
<proteinExistence type="predicted"/>
<dbReference type="SUPFAM" id="SSF53850">
    <property type="entry name" value="Periplasmic binding protein-like II"/>
    <property type="match status" value="1"/>
</dbReference>
<feature type="signal peptide" evidence="1">
    <location>
        <begin position="1"/>
        <end position="25"/>
    </location>
</feature>
<dbReference type="Proteomes" id="UP000516369">
    <property type="component" value="Chromosome"/>
</dbReference>
<gene>
    <name evidence="2" type="ORF">HQ394_17895</name>
</gene>
<evidence type="ECO:0000256" key="1">
    <source>
        <dbReference type="SAM" id="SignalP"/>
    </source>
</evidence>
<dbReference type="EMBL" id="CP053923">
    <property type="protein sequence ID" value="QNT70844.1"/>
    <property type="molecule type" value="Genomic_DNA"/>
</dbReference>
<organism evidence="2 3">
    <name type="scientific">Defluviicoccus vanus</name>
    <dbReference type="NCBI Taxonomy" id="111831"/>
    <lineage>
        <taxon>Bacteria</taxon>
        <taxon>Pseudomonadati</taxon>
        <taxon>Pseudomonadota</taxon>
        <taxon>Alphaproteobacteria</taxon>
        <taxon>Rhodospirillales</taxon>
        <taxon>Rhodospirillaceae</taxon>
        <taxon>Defluviicoccus</taxon>
    </lineage>
</organism>
<dbReference type="PANTHER" id="PTHR42941">
    <property type="entry name" value="SLL1037 PROTEIN"/>
    <property type="match status" value="1"/>
</dbReference>
<accession>A0A7H1N558</accession>
<keyword evidence="3" id="KW-1185">Reference proteome</keyword>
<protein>
    <submittedName>
        <fullName evidence="2">TAXI family TRAP transporter solute-binding subunit</fullName>
    </submittedName>
</protein>
<sequence>MKSPVLGWLLLVAVMLVGPASPATAGQPNWPDTLTIATASPGGTYHAYGLGLAKILSDALKLPVGERVTEGPSQNIQLLESGEVQIAFVTVGAALQGWNGTGDWTNGKEFRQMRAAFPMYATPFQFIVRLSSDLQSIRQLQGKRIGIGPKGGTAGTYVPKLMTTLNVAADFAYGSWDEMAAQLEDGAIDAMVAAVGAPFPAIAGLEKTKAIRFIPLAAEDIVAVRLALPELTAVNIAPGTYPSLMQAYPTVGLYNFAVVSENLPTDMVYKIVQAVFDHHEELIVAHPAAVATIPDNFVYNTFLPYHPGASRYYASQMVPGSVQRD</sequence>
<dbReference type="NCBIfam" id="TIGR02122">
    <property type="entry name" value="TRAP_TAXI"/>
    <property type="match status" value="1"/>
</dbReference>